<evidence type="ECO:0000256" key="1">
    <source>
        <dbReference type="SAM" id="MobiDB-lite"/>
    </source>
</evidence>
<evidence type="ECO:0000313" key="4">
    <source>
        <dbReference type="Proteomes" id="UP000466523"/>
    </source>
</evidence>
<proteinExistence type="predicted"/>
<comment type="caution">
    <text evidence="3">The sequence shown here is derived from an EMBL/GenBank/DDBJ whole genome shotgun (WGS) entry which is preliminary data.</text>
</comment>
<name>A0A7K3L717_9MYCO</name>
<feature type="transmembrane region" description="Helical" evidence="2">
    <location>
        <begin position="65"/>
        <end position="87"/>
    </location>
</feature>
<evidence type="ECO:0000313" key="3">
    <source>
        <dbReference type="EMBL" id="NDJ88195.1"/>
    </source>
</evidence>
<evidence type="ECO:0000256" key="2">
    <source>
        <dbReference type="SAM" id="Phobius"/>
    </source>
</evidence>
<protein>
    <submittedName>
        <fullName evidence="3">Uncharacterized protein</fullName>
    </submittedName>
</protein>
<feature type="transmembrane region" description="Helical" evidence="2">
    <location>
        <begin position="94"/>
        <end position="114"/>
    </location>
</feature>
<sequence length="162" mass="16803">MDGRFVGQPAGQHPHLSPVAPLTEPAMNADTPGSALNFPVLALLAVDGVLCAVSTALLLPAHIGAVPFPLSALVGGLVNAGLVWIALRCTSSLRLAALPLWTWLLAIALMTFGGPGDDLIFADRGVMAYGVLLMIVLGSAPPGWLLWRRRQALSTGRPAGEP</sequence>
<feature type="region of interest" description="Disordered" evidence="1">
    <location>
        <begin position="1"/>
        <end position="23"/>
    </location>
</feature>
<dbReference type="Proteomes" id="UP000466523">
    <property type="component" value="Unassembled WGS sequence"/>
</dbReference>
<feature type="transmembrane region" description="Helical" evidence="2">
    <location>
        <begin position="36"/>
        <end position="59"/>
    </location>
</feature>
<feature type="transmembrane region" description="Helical" evidence="2">
    <location>
        <begin position="126"/>
        <end position="147"/>
    </location>
</feature>
<organism evidence="3 4">
    <name type="scientific">Mycolicibacter kumamotonensis</name>
    <dbReference type="NCBI Taxonomy" id="354243"/>
    <lineage>
        <taxon>Bacteria</taxon>
        <taxon>Bacillati</taxon>
        <taxon>Actinomycetota</taxon>
        <taxon>Actinomycetes</taxon>
        <taxon>Mycobacteriales</taxon>
        <taxon>Mycobacteriaceae</taxon>
        <taxon>Mycolicibacter</taxon>
    </lineage>
</organism>
<reference evidence="3 4" key="1">
    <citation type="submission" date="2020-01" db="EMBL/GenBank/DDBJ databases">
        <authorList>
            <person name="Sanchez-Estrada R."/>
            <person name="Gonzalez-Y-Merchand J.A."/>
            <person name="Rivera-Gutierrez S."/>
        </authorList>
    </citation>
    <scope>NUCLEOTIDE SEQUENCE [LARGE SCALE GENOMIC DNA]</scope>
    <source>
        <strain evidence="3 4">CST 7247</strain>
    </source>
</reference>
<keyword evidence="2" id="KW-0472">Membrane</keyword>
<gene>
    <name evidence="3" type="ORF">GWR20_03320</name>
</gene>
<dbReference type="AlphaFoldDB" id="A0A7K3L717"/>
<accession>A0A7K3L717</accession>
<keyword evidence="2" id="KW-1133">Transmembrane helix</keyword>
<keyword evidence="2" id="KW-0812">Transmembrane</keyword>
<dbReference type="EMBL" id="JAACYR010000007">
    <property type="protein sequence ID" value="NDJ88195.1"/>
    <property type="molecule type" value="Genomic_DNA"/>
</dbReference>